<accession>A0A7X0RLM6</accession>
<organism evidence="5 6">
    <name type="scientific">Cohnella nanjingensis</name>
    <dbReference type="NCBI Taxonomy" id="1387779"/>
    <lineage>
        <taxon>Bacteria</taxon>
        <taxon>Bacillati</taxon>
        <taxon>Bacillota</taxon>
        <taxon>Bacilli</taxon>
        <taxon>Bacillales</taxon>
        <taxon>Paenibacillaceae</taxon>
        <taxon>Cohnella</taxon>
    </lineage>
</organism>
<keyword evidence="2" id="KW-0238">DNA-binding</keyword>
<dbReference type="PROSITE" id="PS50949">
    <property type="entry name" value="HTH_GNTR"/>
    <property type="match status" value="1"/>
</dbReference>
<evidence type="ECO:0000259" key="4">
    <source>
        <dbReference type="PROSITE" id="PS50949"/>
    </source>
</evidence>
<dbReference type="InterPro" id="IPR036390">
    <property type="entry name" value="WH_DNA-bd_sf"/>
</dbReference>
<dbReference type="Gene3D" id="1.10.10.10">
    <property type="entry name" value="Winged helix-like DNA-binding domain superfamily/Winged helix DNA-binding domain"/>
    <property type="match status" value="1"/>
</dbReference>
<dbReference type="RefSeq" id="WP_185141182.1">
    <property type="nucleotide sequence ID" value="NZ_JACJVP010000004.1"/>
</dbReference>
<dbReference type="SUPFAM" id="SSF46785">
    <property type="entry name" value="Winged helix' DNA-binding domain"/>
    <property type="match status" value="1"/>
</dbReference>
<name>A0A7X0RLM6_9BACL</name>
<dbReference type="Pfam" id="PF07729">
    <property type="entry name" value="FCD"/>
    <property type="match status" value="1"/>
</dbReference>
<dbReference type="InterPro" id="IPR011711">
    <property type="entry name" value="GntR_C"/>
</dbReference>
<dbReference type="EMBL" id="JACJVP010000004">
    <property type="protein sequence ID" value="MBB6669740.1"/>
    <property type="molecule type" value="Genomic_DNA"/>
</dbReference>
<proteinExistence type="predicted"/>
<reference evidence="5 6" key="1">
    <citation type="submission" date="2020-08" db="EMBL/GenBank/DDBJ databases">
        <title>Cohnella phylogeny.</title>
        <authorList>
            <person name="Dunlap C."/>
        </authorList>
    </citation>
    <scope>NUCLEOTIDE SEQUENCE [LARGE SCALE GENOMIC DNA]</scope>
    <source>
        <strain evidence="5 6">DSM 28246</strain>
    </source>
</reference>
<dbReference type="InterPro" id="IPR008920">
    <property type="entry name" value="TF_FadR/GntR_C"/>
</dbReference>
<keyword evidence="3" id="KW-0804">Transcription</keyword>
<evidence type="ECO:0000256" key="3">
    <source>
        <dbReference type="ARBA" id="ARBA00023163"/>
    </source>
</evidence>
<dbReference type="PANTHER" id="PTHR43537">
    <property type="entry name" value="TRANSCRIPTIONAL REGULATOR, GNTR FAMILY"/>
    <property type="match status" value="1"/>
</dbReference>
<dbReference type="GO" id="GO:0003700">
    <property type="term" value="F:DNA-binding transcription factor activity"/>
    <property type="evidence" value="ECO:0007669"/>
    <property type="project" value="InterPro"/>
</dbReference>
<evidence type="ECO:0000313" key="5">
    <source>
        <dbReference type="EMBL" id="MBB6669740.1"/>
    </source>
</evidence>
<evidence type="ECO:0000313" key="6">
    <source>
        <dbReference type="Proteomes" id="UP000547209"/>
    </source>
</evidence>
<evidence type="ECO:0000256" key="2">
    <source>
        <dbReference type="ARBA" id="ARBA00023125"/>
    </source>
</evidence>
<dbReference type="PRINTS" id="PR00035">
    <property type="entry name" value="HTHGNTR"/>
</dbReference>
<keyword evidence="6" id="KW-1185">Reference proteome</keyword>
<dbReference type="Pfam" id="PF00392">
    <property type="entry name" value="GntR"/>
    <property type="match status" value="1"/>
</dbReference>
<sequence length="244" mass="26972">MNSAGNRPLKSSEWVMNDLRERIGNGSLAPGARLPSVVELSVQYQVGRSTVREALSALKAMGMLTIRQGGGTFVHPEPGIGPAHPGQLRPDSWVGRASTIRHILDVRRVLETGCALLAAKHRTEEDLTALAGTLSEMERALGREAESEQADVRFHQQIAAAARNPVLSDWMASLSRELHESMKDTRALWFYAERANAERLLAEHRAIYEAIARKDPQLASDRMARHIDKVEQVLEANRAGIETQ</sequence>
<comment type="caution">
    <text evidence="5">The sequence shown here is derived from an EMBL/GenBank/DDBJ whole genome shotgun (WGS) entry which is preliminary data.</text>
</comment>
<dbReference type="PANTHER" id="PTHR43537:SF5">
    <property type="entry name" value="UXU OPERON TRANSCRIPTIONAL REGULATOR"/>
    <property type="match status" value="1"/>
</dbReference>
<dbReference type="GO" id="GO:0003677">
    <property type="term" value="F:DNA binding"/>
    <property type="evidence" value="ECO:0007669"/>
    <property type="project" value="UniProtKB-KW"/>
</dbReference>
<keyword evidence="1" id="KW-0805">Transcription regulation</keyword>
<dbReference type="SMART" id="SM00345">
    <property type="entry name" value="HTH_GNTR"/>
    <property type="match status" value="1"/>
</dbReference>
<dbReference type="AlphaFoldDB" id="A0A7X0RLM6"/>
<gene>
    <name evidence="5" type="ORF">H7C19_03460</name>
</gene>
<dbReference type="Proteomes" id="UP000547209">
    <property type="component" value="Unassembled WGS sequence"/>
</dbReference>
<dbReference type="SMART" id="SM00895">
    <property type="entry name" value="FCD"/>
    <property type="match status" value="1"/>
</dbReference>
<evidence type="ECO:0000256" key="1">
    <source>
        <dbReference type="ARBA" id="ARBA00023015"/>
    </source>
</evidence>
<dbReference type="SUPFAM" id="SSF48008">
    <property type="entry name" value="GntR ligand-binding domain-like"/>
    <property type="match status" value="1"/>
</dbReference>
<dbReference type="InterPro" id="IPR000524">
    <property type="entry name" value="Tscrpt_reg_HTH_GntR"/>
</dbReference>
<dbReference type="InterPro" id="IPR036388">
    <property type="entry name" value="WH-like_DNA-bd_sf"/>
</dbReference>
<dbReference type="CDD" id="cd07377">
    <property type="entry name" value="WHTH_GntR"/>
    <property type="match status" value="1"/>
</dbReference>
<protein>
    <submittedName>
        <fullName evidence="5">FadR family transcriptional regulator</fullName>
    </submittedName>
</protein>
<dbReference type="Gene3D" id="1.20.120.530">
    <property type="entry name" value="GntR ligand-binding domain-like"/>
    <property type="match status" value="1"/>
</dbReference>
<feature type="domain" description="HTH gntR-type" evidence="4">
    <location>
        <begin position="9"/>
        <end position="77"/>
    </location>
</feature>